<comment type="subcellular location">
    <subcellularLocation>
        <location evidence="2">Membrane</location>
        <topology evidence="2">Lipid-anchor</topology>
    </subcellularLocation>
</comment>
<protein>
    <recommendedName>
        <fullName evidence="5">small monomeric GTPase</fullName>
        <ecNumber evidence="5">3.6.5.2</ecNumber>
    </recommendedName>
</protein>
<comment type="catalytic activity">
    <reaction evidence="16">
        <text>GTP + H2O = GDP + phosphate + H(+)</text>
        <dbReference type="Rhea" id="RHEA:19669"/>
        <dbReference type="ChEBI" id="CHEBI:15377"/>
        <dbReference type="ChEBI" id="CHEBI:15378"/>
        <dbReference type="ChEBI" id="CHEBI:37565"/>
        <dbReference type="ChEBI" id="CHEBI:43474"/>
        <dbReference type="ChEBI" id="CHEBI:58189"/>
        <dbReference type="EC" id="3.6.5.2"/>
    </reaction>
    <physiologicalReaction direction="left-to-right" evidence="16">
        <dbReference type="Rhea" id="RHEA:19670"/>
    </physiologicalReaction>
</comment>
<dbReference type="InterPro" id="IPR027417">
    <property type="entry name" value="P-loop_NTPase"/>
</dbReference>
<dbReference type="Gene3D" id="3.40.50.300">
    <property type="entry name" value="P-loop containing nucleotide triphosphate hydrolases"/>
    <property type="match status" value="1"/>
</dbReference>
<keyword evidence="6" id="KW-0479">Metal-binding</keyword>
<keyword evidence="15" id="KW-0636">Prenylation</keyword>
<accession>A0A087UGC7</accession>
<evidence type="ECO:0000256" key="9">
    <source>
        <dbReference type="ARBA" id="ARBA00022801"/>
    </source>
</evidence>
<evidence type="ECO:0000256" key="10">
    <source>
        <dbReference type="ARBA" id="ARBA00022842"/>
    </source>
</evidence>
<dbReference type="GO" id="GO:0005737">
    <property type="term" value="C:cytoplasm"/>
    <property type="evidence" value="ECO:0007669"/>
    <property type="project" value="UniProtKB-ARBA"/>
</dbReference>
<dbReference type="SUPFAM" id="SSF52540">
    <property type="entry name" value="P-loop containing nucleoside triphosphate hydrolases"/>
    <property type="match status" value="1"/>
</dbReference>
<keyword evidence="11" id="KW-0342">GTP-binding</keyword>
<dbReference type="GO" id="GO:0035556">
    <property type="term" value="P:intracellular signal transduction"/>
    <property type="evidence" value="ECO:0007669"/>
    <property type="project" value="InterPro"/>
</dbReference>
<dbReference type="GO" id="GO:0016020">
    <property type="term" value="C:membrane"/>
    <property type="evidence" value="ECO:0007669"/>
    <property type="project" value="UniProtKB-SubCell"/>
</dbReference>
<sequence length="273" mass="30911">MSRTTTSVSRNHPKSYDYLLKFLLVGDSDVGKQEILSGLEDGSQESPFCGSSGVAYKTTTILLDGKRIKLQLWESSGQGRFSTIIRSYSRGAQGIILVYDITNKWSFDGIDRWLQEVEEHAPGIPKILIGNRLHLAFKRQVSEGTAESYARKHSMVFFEVSPLCNYNITESFVELSRMALLRNGMERLWRSNRVLSLQELCCRAIVARTTVYSIEQLPLPISLKSCLKSYSMTTYKSRPHVPTTRDKSLKKSKQIHHPCDSLTSQCRKSCSIS</sequence>
<dbReference type="SMART" id="SM00969">
    <property type="entry name" value="SOCS_box"/>
    <property type="match status" value="1"/>
</dbReference>
<comment type="similarity">
    <text evidence="4">Belongs to the small GTPase superfamily. Rab family.</text>
</comment>
<dbReference type="AlphaFoldDB" id="A0A087UGC7"/>
<evidence type="ECO:0000313" key="19">
    <source>
        <dbReference type="Proteomes" id="UP000054359"/>
    </source>
</evidence>
<dbReference type="InterPro" id="IPR001806">
    <property type="entry name" value="Small_GTPase"/>
</dbReference>
<evidence type="ECO:0000256" key="2">
    <source>
        <dbReference type="ARBA" id="ARBA00004635"/>
    </source>
</evidence>
<evidence type="ECO:0000256" key="16">
    <source>
        <dbReference type="ARBA" id="ARBA00047660"/>
    </source>
</evidence>
<comment type="pathway">
    <text evidence="3">Protein modification; protein ubiquitination.</text>
</comment>
<dbReference type="FunFam" id="3.40.50.300:FF:000371">
    <property type="entry name" value="RAB40C, member RAS oncogene family"/>
    <property type="match status" value="1"/>
</dbReference>
<proteinExistence type="inferred from homology"/>
<evidence type="ECO:0000256" key="15">
    <source>
        <dbReference type="ARBA" id="ARBA00023289"/>
    </source>
</evidence>
<evidence type="ECO:0000256" key="13">
    <source>
        <dbReference type="ARBA" id="ARBA00023139"/>
    </source>
</evidence>
<evidence type="ECO:0000256" key="3">
    <source>
        <dbReference type="ARBA" id="ARBA00004906"/>
    </source>
</evidence>
<dbReference type="SMART" id="SM00253">
    <property type="entry name" value="SOCS"/>
    <property type="match status" value="1"/>
</dbReference>
<reference evidence="18 19" key="1">
    <citation type="submission" date="2013-11" db="EMBL/GenBank/DDBJ databases">
        <title>Genome sequencing of Stegodyphus mimosarum.</title>
        <authorList>
            <person name="Bechsgaard J."/>
        </authorList>
    </citation>
    <scope>NUCLEOTIDE SEQUENCE [LARGE SCALE GENOMIC DNA]</scope>
</reference>
<keyword evidence="14" id="KW-0449">Lipoprotein</keyword>
<feature type="domain" description="SOCS box" evidence="17">
    <location>
        <begin position="180"/>
        <end position="233"/>
    </location>
</feature>
<dbReference type="SMART" id="SM00176">
    <property type="entry name" value="RAN"/>
    <property type="match status" value="1"/>
</dbReference>
<evidence type="ECO:0000256" key="7">
    <source>
        <dbReference type="ARBA" id="ARBA00022741"/>
    </source>
</evidence>
<keyword evidence="19" id="KW-1185">Reference proteome</keyword>
<comment type="cofactor">
    <cofactor evidence="1">
        <name>Mg(2+)</name>
        <dbReference type="ChEBI" id="CHEBI:18420"/>
    </cofactor>
</comment>
<dbReference type="Pfam" id="PF07525">
    <property type="entry name" value="SOCS_box"/>
    <property type="match status" value="1"/>
</dbReference>
<evidence type="ECO:0000256" key="6">
    <source>
        <dbReference type="ARBA" id="ARBA00022723"/>
    </source>
</evidence>
<evidence type="ECO:0000256" key="12">
    <source>
        <dbReference type="ARBA" id="ARBA00023136"/>
    </source>
</evidence>
<dbReference type="OrthoDB" id="6339763at2759"/>
<dbReference type="GO" id="GO:0003925">
    <property type="term" value="F:G protein activity"/>
    <property type="evidence" value="ECO:0007669"/>
    <property type="project" value="UniProtKB-EC"/>
</dbReference>
<dbReference type="Proteomes" id="UP000054359">
    <property type="component" value="Unassembled WGS sequence"/>
</dbReference>
<keyword evidence="7" id="KW-0547">Nucleotide-binding</keyword>
<evidence type="ECO:0000313" key="18">
    <source>
        <dbReference type="EMBL" id="KFM76416.1"/>
    </source>
</evidence>
<evidence type="ECO:0000256" key="5">
    <source>
        <dbReference type="ARBA" id="ARBA00011984"/>
    </source>
</evidence>
<dbReference type="EMBL" id="KK119688">
    <property type="protein sequence ID" value="KFM76416.1"/>
    <property type="molecule type" value="Genomic_DNA"/>
</dbReference>
<evidence type="ECO:0000256" key="14">
    <source>
        <dbReference type="ARBA" id="ARBA00023288"/>
    </source>
</evidence>
<dbReference type="SMART" id="SM00173">
    <property type="entry name" value="RAS"/>
    <property type="match status" value="1"/>
</dbReference>
<gene>
    <name evidence="18" type="ORF">X975_15614</name>
</gene>
<dbReference type="PROSITE" id="PS50225">
    <property type="entry name" value="SOCS"/>
    <property type="match status" value="1"/>
</dbReference>
<evidence type="ECO:0000256" key="1">
    <source>
        <dbReference type="ARBA" id="ARBA00001946"/>
    </source>
</evidence>
<dbReference type="Pfam" id="PF00071">
    <property type="entry name" value="Ras"/>
    <property type="match status" value="1"/>
</dbReference>
<keyword evidence="8" id="KW-0833">Ubl conjugation pathway</keyword>
<dbReference type="SMART" id="SM00174">
    <property type="entry name" value="RHO"/>
    <property type="match status" value="1"/>
</dbReference>
<dbReference type="SUPFAM" id="SSF158235">
    <property type="entry name" value="SOCS box-like"/>
    <property type="match status" value="1"/>
</dbReference>
<dbReference type="InterPro" id="IPR036036">
    <property type="entry name" value="SOCS_box-like_dom_sf"/>
</dbReference>
<dbReference type="PRINTS" id="PR00449">
    <property type="entry name" value="RASTRNSFRMNG"/>
</dbReference>
<dbReference type="PANTHER" id="PTHR47980">
    <property type="entry name" value="LD44762P"/>
    <property type="match status" value="1"/>
</dbReference>
<dbReference type="SMART" id="SM00175">
    <property type="entry name" value="RAB"/>
    <property type="match status" value="1"/>
</dbReference>
<evidence type="ECO:0000256" key="4">
    <source>
        <dbReference type="ARBA" id="ARBA00006270"/>
    </source>
</evidence>
<keyword evidence="13" id="KW-0564">Palmitate</keyword>
<evidence type="ECO:0000259" key="17">
    <source>
        <dbReference type="PROSITE" id="PS50225"/>
    </source>
</evidence>
<dbReference type="GO" id="GO:0005525">
    <property type="term" value="F:GTP binding"/>
    <property type="evidence" value="ECO:0007669"/>
    <property type="project" value="UniProtKB-KW"/>
</dbReference>
<keyword evidence="12" id="KW-0472">Membrane</keyword>
<dbReference type="PROSITE" id="PS51421">
    <property type="entry name" value="RAS"/>
    <property type="match status" value="1"/>
</dbReference>
<dbReference type="InterPro" id="IPR050305">
    <property type="entry name" value="Small_GTPase_Rab"/>
</dbReference>
<dbReference type="EC" id="3.6.5.2" evidence="5"/>
<evidence type="ECO:0000256" key="11">
    <source>
        <dbReference type="ARBA" id="ARBA00023134"/>
    </source>
</evidence>
<feature type="non-terminal residue" evidence="18">
    <location>
        <position position="273"/>
    </location>
</feature>
<dbReference type="InterPro" id="IPR005225">
    <property type="entry name" value="Small_GTP-bd"/>
</dbReference>
<keyword evidence="10" id="KW-0460">Magnesium</keyword>
<evidence type="ECO:0000256" key="8">
    <source>
        <dbReference type="ARBA" id="ARBA00022786"/>
    </source>
</evidence>
<dbReference type="STRING" id="407821.A0A087UGC7"/>
<dbReference type="OMA" id="DGIARWI"/>
<name>A0A087UGC7_STEMI</name>
<organism evidence="18 19">
    <name type="scientific">Stegodyphus mimosarum</name>
    <name type="common">African social velvet spider</name>
    <dbReference type="NCBI Taxonomy" id="407821"/>
    <lineage>
        <taxon>Eukaryota</taxon>
        <taxon>Metazoa</taxon>
        <taxon>Ecdysozoa</taxon>
        <taxon>Arthropoda</taxon>
        <taxon>Chelicerata</taxon>
        <taxon>Arachnida</taxon>
        <taxon>Araneae</taxon>
        <taxon>Araneomorphae</taxon>
        <taxon>Entelegynae</taxon>
        <taxon>Eresoidea</taxon>
        <taxon>Eresidae</taxon>
        <taxon>Stegodyphus</taxon>
    </lineage>
</organism>
<dbReference type="PROSITE" id="PS51419">
    <property type="entry name" value="RAB"/>
    <property type="match status" value="1"/>
</dbReference>
<keyword evidence="9" id="KW-0378">Hydrolase</keyword>
<dbReference type="InterPro" id="IPR001496">
    <property type="entry name" value="SOCS_box"/>
</dbReference>
<dbReference type="NCBIfam" id="TIGR00231">
    <property type="entry name" value="small_GTP"/>
    <property type="match status" value="1"/>
</dbReference>
<dbReference type="GO" id="GO:0046872">
    <property type="term" value="F:metal ion binding"/>
    <property type="evidence" value="ECO:0007669"/>
    <property type="project" value="UniProtKB-KW"/>
</dbReference>